<dbReference type="SUPFAM" id="SSF158682">
    <property type="entry name" value="TerB-like"/>
    <property type="match status" value="1"/>
</dbReference>
<protein>
    <submittedName>
        <fullName evidence="1">TerB family tellurite resistance protein</fullName>
    </submittedName>
</protein>
<evidence type="ECO:0000313" key="1">
    <source>
        <dbReference type="EMBL" id="MBF2735339.1"/>
    </source>
</evidence>
<accession>A0A930XY51</accession>
<keyword evidence="2" id="KW-1185">Reference proteome</keyword>
<dbReference type="CDD" id="cd07177">
    <property type="entry name" value="terB_like"/>
    <property type="match status" value="1"/>
</dbReference>
<name>A0A930XY51_9GAMM</name>
<organism evidence="1 2">
    <name type="scientific">Candidatus Amphirhobacter heronislandensis</name>
    <dbReference type="NCBI Taxonomy" id="1732024"/>
    <lineage>
        <taxon>Bacteria</taxon>
        <taxon>Pseudomonadati</taxon>
        <taxon>Pseudomonadota</taxon>
        <taxon>Gammaproteobacteria</taxon>
        <taxon>Candidatus Tethybacterales</taxon>
        <taxon>Candidatus Tethybacteraceae</taxon>
        <taxon>Candidatus Amphirhobacter</taxon>
    </lineage>
</organism>
<dbReference type="AlphaFoldDB" id="A0A930XY51"/>
<dbReference type="Proteomes" id="UP000604381">
    <property type="component" value="Unassembled WGS sequence"/>
</dbReference>
<gene>
    <name evidence="1" type="ORF">ISN26_04545</name>
</gene>
<dbReference type="EMBL" id="JADHEI010000033">
    <property type="protein sequence ID" value="MBF2735339.1"/>
    <property type="molecule type" value="Genomic_DNA"/>
</dbReference>
<comment type="caution">
    <text evidence="1">The sequence shown here is derived from an EMBL/GenBank/DDBJ whole genome shotgun (WGS) entry which is preliminary data.</text>
</comment>
<reference evidence="1" key="1">
    <citation type="submission" date="2020-10" db="EMBL/GenBank/DDBJ databases">
        <title>An improved Amphimedon queenslandica hologenome assembly reveals how three proteobacterial symbionts can extend the metabolic phenotypic of their marine sponge host.</title>
        <authorList>
            <person name="Degnan B."/>
            <person name="Degnan S."/>
            <person name="Xiang X."/>
        </authorList>
    </citation>
    <scope>NUCLEOTIDE SEQUENCE</scope>
    <source>
        <strain evidence="1">AqS2</strain>
    </source>
</reference>
<sequence length="214" mass="23558">MMDANTHEGAMALRALYIIAHDIIHADGVEEQSELRMVVRLVRQALGNPEFSATFIIQQYREHANRPLRPEALNQLSADYRAALMLCAGRIAASDDEINFDEGDMMAKLAKRLDMPANWAEQMAKGLRGGDLPQAEVIAIESMCSEAWARGVLEVDLEAEDDAIKQAAEGLRAQQDPATEEGKEKIKTIDEASAVLLGREMSPENEDEHNSQGG</sequence>
<evidence type="ECO:0000313" key="2">
    <source>
        <dbReference type="Proteomes" id="UP000604381"/>
    </source>
</evidence>
<dbReference type="InterPro" id="IPR029024">
    <property type="entry name" value="TerB-like"/>
</dbReference>
<dbReference type="Gene3D" id="1.10.3680.10">
    <property type="entry name" value="TerB-like"/>
    <property type="match status" value="1"/>
</dbReference>
<proteinExistence type="predicted"/>